<evidence type="ECO:0000256" key="1">
    <source>
        <dbReference type="SAM" id="MobiDB-lite"/>
    </source>
</evidence>
<proteinExistence type="predicted"/>
<dbReference type="GO" id="GO:0005102">
    <property type="term" value="F:signaling receptor binding"/>
    <property type="evidence" value="ECO:0007669"/>
    <property type="project" value="InterPro"/>
</dbReference>
<evidence type="ECO:0000256" key="2">
    <source>
        <dbReference type="SAM" id="SignalP"/>
    </source>
</evidence>
<feature type="region of interest" description="Disordered" evidence="1">
    <location>
        <begin position="54"/>
        <end position="118"/>
    </location>
</feature>
<feature type="chain" id="PRO_5043348752" description="ITPR-interacting domain-containing protein" evidence="2">
    <location>
        <begin position="21"/>
        <end position="1569"/>
    </location>
</feature>
<dbReference type="EMBL" id="CAXKWB010001930">
    <property type="protein sequence ID" value="CAL4065865.1"/>
    <property type="molecule type" value="Genomic_DNA"/>
</dbReference>
<keyword evidence="5" id="KW-1185">Reference proteome</keyword>
<gene>
    <name evidence="4" type="ORF">MNOR_LOCUS5112</name>
</gene>
<feature type="compositionally biased region" description="Polar residues" evidence="1">
    <location>
        <begin position="914"/>
        <end position="927"/>
    </location>
</feature>
<dbReference type="InterPro" id="IPR043444">
    <property type="entry name" value="TESPA1-like"/>
</dbReference>
<dbReference type="PANTHER" id="PTHR17469:SF15">
    <property type="entry name" value="ITPR-INTERACTING DOMAIN-CONTAINING PROTEIN"/>
    <property type="match status" value="1"/>
</dbReference>
<feature type="compositionally biased region" description="Low complexity" evidence="1">
    <location>
        <begin position="201"/>
        <end position="211"/>
    </location>
</feature>
<name>A0AAV2PVE0_MEGNR</name>
<dbReference type="SMART" id="SM01257">
    <property type="entry name" value="KRAP_IP3R_bind"/>
    <property type="match status" value="1"/>
</dbReference>
<feature type="compositionally biased region" description="Low complexity" evidence="1">
    <location>
        <begin position="502"/>
        <end position="513"/>
    </location>
</feature>
<organism evidence="4 5">
    <name type="scientific">Meganyctiphanes norvegica</name>
    <name type="common">Northern krill</name>
    <name type="synonym">Thysanopoda norvegica</name>
    <dbReference type="NCBI Taxonomy" id="48144"/>
    <lineage>
        <taxon>Eukaryota</taxon>
        <taxon>Metazoa</taxon>
        <taxon>Ecdysozoa</taxon>
        <taxon>Arthropoda</taxon>
        <taxon>Crustacea</taxon>
        <taxon>Multicrustacea</taxon>
        <taxon>Malacostraca</taxon>
        <taxon>Eumalacostraca</taxon>
        <taxon>Eucarida</taxon>
        <taxon>Euphausiacea</taxon>
        <taxon>Euphausiidae</taxon>
        <taxon>Meganyctiphanes</taxon>
    </lineage>
</organism>
<feature type="non-terminal residue" evidence="4">
    <location>
        <position position="1569"/>
    </location>
</feature>
<feature type="region of interest" description="Disordered" evidence="1">
    <location>
        <begin position="201"/>
        <end position="335"/>
    </location>
</feature>
<feature type="compositionally biased region" description="Basic and acidic residues" evidence="1">
    <location>
        <begin position="1052"/>
        <end position="1079"/>
    </location>
</feature>
<feature type="signal peptide" evidence="2">
    <location>
        <begin position="1"/>
        <end position="20"/>
    </location>
</feature>
<feature type="compositionally biased region" description="Low complexity" evidence="1">
    <location>
        <begin position="392"/>
        <end position="411"/>
    </location>
</feature>
<feature type="region of interest" description="Disordered" evidence="1">
    <location>
        <begin position="1052"/>
        <end position="1096"/>
    </location>
</feature>
<feature type="region of interest" description="Disordered" evidence="1">
    <location>
        <begin position="971"/>
        <end position="1010"/>
    </location>
</feature>
<reference evidence="4 5" key="1">
    <citation type="submission" date="2024-05" db="EMBL/GenBank/DDBJ databases">
        <authorList>
            <person name="Wallberg A."/>
        </authorList>
    </citation>
    <scope>NUCLEOTIDE SEQUENCE [LARGE SCALE GENOMIC DNA]</scope>
</reference>
<feature type="region of interest" description="Disordered" evidence="1">
    <location>
        <begin position="494"/>
        <end position="526"/>
    </location>
</feature>
<protein>
    <recommendedName>
        <fullName evidence="3">ITPR-interacting domain-containing protein</fullName>
    </recommendedName>
</protein>
<sequence length="1569" mass="167733">MVRWCFCCYCCCCCCWKIRARYCVAAASPRHTQGSAVGGWSGRIASLLRSLHAHDHDDNEDNNGKASPPAPAACPAVSTPCSSPAAAPHRRATSLRAPPHSPGLGLQHSHHARPRHYGSVSDLLVKTSAATKDVRKHRASVCTCGVEGHIGRPIGDGDSVGSLDPVEEPEVVVLGTTPGSKEDSGRRYTALLSGLDRIRSRLTGSSSSTSVGDRRGSATVGDNSEEQTDKPQSEDAPLCVEAREEITTTARTPVLISNTSSSSVADRSSARDNSCSDSEDSSSWCGQEGSVPTRLWRHYSSTKATGEDPRRRQRRSSGDSVVSEGRGRPGVGEGVGRVLASTLGQWRRLQGSVGTLTATLRRRISQERPDEVDQPDQCGPEDTAVYHRLQEGQSSSSVARDSRGSQSNSSHDSNDSACGTPQENQVNREGGVAAASSPPPTGVGTTMARRGSDTSSYCEGEPMPKRMSLQEDDGIDISLVLGALQAHANNNNIYNSQESDVSSKAATTTRTASPPGHLPDDDGSSDPVIVTHTIETSFLAASPPPPAATTVVPENIPSDIPLTSSRRRFFQEMTRADSLCEDRDFPGDVEGGGWYGGAGEEGRHVYMTGTAEMTTCLEEGEGTYLSASGTHSTMGEVHSTQQYAEESEQLYDPVASPYRVSPGRVSPDRASPLPAYDEDDESIEGAHYSRESSSPRSESVSPPRRESTSPRTRSNITIQFTQAVKDEEEEARKRKQREDQLLILTQEEQYLSEENLEIHDLLDGTNIPDNISDAFNMTAEEILSGEEEDDIPVINISTHPLISGSISKEGSPVSDLNNTTDIVDIIHTENEPAYEEADNIEVISANIVTSKASDPVFDSNFTYTCIQPSNSDNICPDSSSSPENEVFEEQMDQSQQMGSSLLTEVLHLVMSVPTNETMNESDQSEQIINLDETRNQLDDRTGEDLIDRTRHSDDCLNLNNSYEVLEDVKSDEEILDTSKSDGLLDTTKSDEEIQGNSKSDDNPASSKSDERLLSLKSDDLLVSSSKSDDGYPDTMKSDIEFRELLDTTKSEDDLADTTKSDEILDTTKSEDLLDTTKSDDEIEDSDANKNPKNMGANGRSVAWKVLSGWAPLSSATQNESGATNTPPWSTGLTNTPPWSTGLTNTPPWSPSCHSTVVSGDGPSSCSSPIQQQATYTGEVSSHMGSLPSEVIGSIKNESNDSLMMEVDDPGGGITTGGERRPNNNWEGATMAESGAASKTADSSIGGSEGPKILITPVWGEEGGVWGEEGGGVVSSGTTPTIVVESGSGGSMWESTQGATSLMSYDHMDKSGPVNVAAHLAANPRPPKPKSPITVDEWVAALPLLGSCSGGHEEEEEAWGGGGGQSGGVNFGGTITYHLDDFNLGAEAGLMAGSAATSESNDGQHPSTSTPITRKHKTLTPAPPHRPHTPTRSRPLTLRDIPGVLLSGDGQKSPGGPSSLSGIGKWATLDSRRLQFSSKQASFQSEISALSLQSTKSSIDSLLESRAPDPVEVLLNLGFGKSDEEGIQRIPQRFLKPSEVPGNDIDDFMKSEDEFSDRVESEMVLGLNPQ</sequence>
<feature type="domain" description="ITPR-interacting" evidence="3">
    <location>
        <begin position="1474"/>
        <end position="1567"/>
    </location>
</feature>
<feature type="region of interest" description="Disordered" evidence="1">
    <location>
        <begin position="1393"/>
        <end position="1436"/>
    </location>
</feature>
<keyword evidence="2" id="KW-0732">Signal</keyword>
<feature type="compositionally biased region" description="Low complexity" evidence="1">
    <location>
        <begin position="247"/>
        <end position="276"/>
    </location>
</feature>
<comment type="caution">
    <text evidence="4">The sequence shown here is derived from an EMBL/GenBank/DDBJ whole genome shotgun (WGS) entry which is preliminary data.</text>
</comment>
<feature type="region of interest" description="Disordered" evidence="1">
    <location>
        <begin position="914"/>
        <end position="945"/>
    </location>
</feature>
<dbReference type="InterPro" id="IPR029325">
    <property type="entry name" value="ITPR-bd"/>
</dbReference>
<feature type="compositionally biased region" description="Basic and acidic residues" evidence="1">
    <location>
        <begin position="931"/>
        <end position="945"/>
    </location>
</feature>
<feature type="compositionally biased region" description="Polar residues" evidence="1">
    <location>
        <begin position="1394"/>
        <end position="1411"/>
    </location>
</feature>
<dbReference type="Proteomes" id="UP001497623">
    <property type="component" value="Unassembled WGS sequence"/>
</dbReference>
<feature type="compositionally biased region" description="Polar residues" evidence="1">
    <location>
        <begin position="417"/>
        <end position="427"/>
    </location>
</feature>
<feature type="compositionally biased region" description="Low complexity" evidence="1">
    <location>
        <begin position="73"/>
        <end position="87"/>
    </location>
</feature>
<evidence type="ECO:0000313" key="5">
    <source>
        <dbReference type="Proteomes" id="UP001497623"/>
    </source>
</evidence>
<evidence type="ECO:0000259" key="3">
    <source>
        <dbReference type="SMART" id="SM01257"/>
    </source>
</evidence>
<feature type="compositionally biased region" description="Polar residues" evidence="1">
    <location>
        <begin position="625"/>
        <end position="644"/>
    </location>
</feature>
<dbReference type="PANTHER" id="PTHR17469">
    <property type="entry name" value="SPERM SPECIFIC ANTIGEN 2-RELATED"/>
    <property type="match status" value="1"/>
</dbReference>
<feature type="region of interest" description="Disordered" evidence="1">
    <location>
        <begin position="1114"/>
        <end position="1172"/>
    </location>
</feature>
<feature type="region of interest" description="Disordered" evidence="1">
    <location>
        <begin position="360"/>
        <end position="468"/>
    </location>
</feature>
<feature type="region of interest" description="Disordered" evidence="1">
    <location>
        <begin position="624"/>
        <end position="716"/>
    </location>
</feature>
<feature type="compositionally biased region" description="Low complexity" evidence="1">
    <location>
        <begin position="691"/>
        <end position="702"/>
    </location>
</feature>
<evidence type="ECO:0000313" key="4">
    <source>
        <dbReference type="EMBL" id="CAL4065865.1"/>
    </source>
</evidence>
<dbReference type="Pfam" id="PF14722">
    <property type="entry name" value="KRAP_IP3R_bind"/>
    <property type="match status" value="1"/>
</dbReference>
<accession>A0AAV2PVE0</accession>